<dbReference type="EMBL" id="JACIEK010000001">
    <property type="protein sequence ID" value="MBB3996786.1"/>
    <property type="molecule type" value="Genomic_DNA"/>
</dbReference>
<dbReference type="InterPro" id="IPR003141">
    <property type="entry name" value="Pol/His_phosphatase_N"/>
</dbReference>
<dbReference type="PANTHER" id="PTHR42924:SF3">
    <property type="entry name" value="POLYMERASE_HISTIDINOL PHOSPHATASE N-TERMINAL DOMAIN-CONTAINING PROTEIN"/>
    <property type="match status" value="1"/>
</dbReference>
<dbReference type="Proteomes" id="UP000542776">
    <property type="component" value="Unassembled WGS sequence"/>
</dbReference>
<name>A0A7W6E8N0_9HYPH</name>
<feature type="domain" description="Polymerase/histidinol phosphatase N-terminal" evidence="1">
    <location>
        <begin position="15"/>
        <end position="82"/>
    </location>
</feature>
<dbReference type="AlphaFoldDB" id="A0A7W6E8N0"/>
<dbReference type="InterPro" id="IPR052018">
    <property type="entry name" value="PHP_domain"/>
</dbReference>
<dbReference type="Pfam" id="PF02811">
    <property type="entry name" value="PHP"/>
    <property type="match status" value="1"/>
</dbReference>
<accession>A0A7W6E8N0</accession>
<comment type="caution">
    <text evidence="2">The sequence shown here is derived from an EMBL/GenBank/DDBJ whole genome shotgun (WGS) entry which is preliminary data.</text>
</comment>
<protein>
    <recommendedName>
        <fullName evidence="1">Polymerase/histidinol phosphatase N-terminal domain-containing protein</fullName>
    </recommendedName>
</protein>
<dbReference type="RefSeq" id="WP_183197693.1">
    <property type="nucleotide sequence ID" value="NZ_JACIEK010000001.1"/>
</dbReference>
<dbReference type="NCBIfam" id="NF038032">
    <property type="entry name" value="CehA_McbA_metalo"/>
    <property type="match status" value="1"/>
</dbReference>
<reference evidence="2 3" key="1">
    <citation type="submission" date="2020-08" db="EMBL/GenBank/DDBJ databases">
        <title>Genomic Encyclopedia of Type Strains, Phase IV (KMG-IV): sequencing the most valuable type-strain genomes for metagenomic binning, comparative biology and taxonomic classification.</title>
        <authorList>
            <person name="Goeker M."/>
        </authorList>
    </citation>
    <scope>NUCLEOTIDE SEQUENCE [LARGE SCALE GENOMIC DNA]</scope>
    <source>
        <strain evidence="2 3">DSM 102238</strain>
    </source>
</reference>
<dbReference type="PANTHER" id="PTHR42924">
    <property type="entry name" value="EXONUCLEASE"/>
    <property type="match status" value="1"/>
</dbReference>
<dbReference type="GO" id="GO:0004534">
    <property type="term" value="F:5'-3' RNA exonuclease activity"/>
    <property type="evidence" value="ECO:0007669"/>
    <property type="project" value="TreeGrafter"/>
</dbReference>
<dbReference type="Gene3D" id="3.20.20.140">
    <property type="entry name" value="Metal-dependent hydrolases"/>
    <property type="match status" value="1"/>
</dbReference>
<dbReference type="InterPro" id="IPR016195">
    <property type="entry name" value="Pol/histidinol_Pase-like"/>
</dbReference>
<evidence type="ECO:0000313" key="3">
    <source>
        <dbReference type="Proteomes" id="UP000542776"/>
    </source>
</evidence>
<organism evidence="2 3">
    <name type="scientific">Aureimonas pseudogalii</name>
    <dbReference type="NCBI Taxonomy" id="1744844"/>
    <lineage>
        <taxon>Bacteria</taxon>
        <taxon>Pseudomonadati</taxon>
        <taxon>Pseudomonadota</taxon>
        <taxon>Alphaproteobacteria</taxon>
        <taxon>Hyphomicrobiales</taxon>
        <taxon>Aurantimonadaceae</taxon>
        <taxon>Aureimonas</taxon>
    </lineage>
</organism>
<evidence type="ECO:0000313" key="2">
    <source>
        <dbReference type="EMBL" id="MBB3996786.1"/>
    </source>
</evidence>
<dbReference type="GO" id="GO:0035312">
    <property type="term" value="F:5'-3' DNA exonuclease activity"/>
    <property type="evidence" value="ECO:0007669"/>
    <property type="project" value="TreeGrafter"/>
</dbReference>
<dbReference type="InterPro" id="IPR004013">
    <property type="entry name" value="PHP_dom"/>
</dbReference>
<dbReference type="SMART" id="SM00481">
    <property type="entry name" value="POLIIIAc"/>
    <property type="match status" value="1"/>
</dbReference>
<gene>
    <name evidence="2" type="ORF">GGR04_000607</name>
</gene>
<keyword evidence="3" id="KW-1185">Reference proteome</keyword>
<dbReference type="SUPFAM" id="SSF89550">
    <property type="entry name" value="PHP domain-like"/>
    <property type="match status" value="1"/>
</dbReference>
<sequence length="298" mass="32005">MSFDAFRAPGQFRRANLHTHSTLSDGALAPEAVCAAYADRGYEVLCLSDHFTERFGFPVADTRAFRSEGFTTIFGAELHAPANSQGEVWHILACGLPLDFAPNRPGEDGVALARRAREAGAFVAIAHPQWSSLTIEDGRALAGIAHAVEIYNTGCDLECARPDGFQLLDALWNEGHPLTAYAADDAHFRIPDGFGGWTMVKAETNEPEAILAALKAGLSYSTMGPTLHDVAIEGDAVTVRCSPARNVALVGRGSRSENVFGDGLTEARLPLARFAGDWARVVVSDAAGRHAWSQPQRF</sequence>
<proteinExistence type="predicted"/>
<evidence type="ECO:0000259" key="1">
    <source>
        <dbReference type="SMART" id="SM00481"/>
    </source>
</evidence>